<accession>A0A0C9VUD9</accession>
<sequence>MASVMAKALQIAAFHSRVSNSMQYAGAVIMLYDSLLSFGDEVRYIWGQKRKGLGFWLYLMSRYGTMAAESTFLAYEAVLPHSPIKGLQGAVVGISNLWDHSLIWHSWFVRVYLRLLRAAHASHTGLLLGRAFVVANVTLVRIMLLLLFLAYPLAVFAIFPFQLCSSSPGPINAYGTDIGKDPRHRHLSCQNVCSPLSERLTSALVATFDTAILFVTLFHTRAPGKLWSWVTLTSSNRLTVLFIKQGIIRFLIIAVWATADSIVTQATKSDLRGFDVPLEETISTILICRFMIQLRKQASQSVVVTTGSVVEQESLSTFQATVRRVHESLEEDFGDPISRSLTEREEGPSEGSSDTIAVKEGSV</sequence>
<keyword evidence="2" id="KW-0472">Membrane</keyword>
<feature type="transmembrane region" description="Helical" evidence="2">
    <location>
        <begin position="139"/>
        <end position="159"/>
    </location>
</feature>
<name>A0A0C9VUD9_SPHS4</name>
<dbReference type="InterPro" id="IPR045340">
    <property type="entry name" value="DUF6533"/>
</dbReference>
<dbReference type="Pfam" id="PF20151">
    <property type="entry name" value="DUF6533"/>
    <property type="match status" value="1"/>
</dbReference>
<feature type="region of interest" description="Disordered" evidence="1">
    <location>
        <begin position="330"/>
        <end position="363"/>
    </location>
</feature>
<evidence type="ECO:0000256" key="2">
    <source>
        <dbReference type="SAM" id="Phobius"/>
    </source>
</evidence>
<reference evidence="4 5" key="1">
    <citation type="submission" date="2014-06" db="EMBL/GenBank/DDBJ databases">
        <title>Evolutionary Origins and Diversification of the Mycorrhizal Mutualists.</title>
        <authorList>
            <consortium name="DOE Joint Genome Institute"/>
            <consortium name="Mycorrhizal Genomics Consortium"/>
            <person name="Kohler A."/>
            <person name="Kuo A."/>
            <person name="Nagy L.G."/>
            <person name="Floudas D."/>
            <person name="Copeland A."/>
            <person name="Barry K.W."/>
            <person name="Cichocki N."/>
            <person name="Veneault-Fourrey C."/>
            <person name="LaButti K."/>
            <person name="Lindquist E.A."/>
            <person name="Lipzen A."/>
            <person name="Lundell T."/>
            <person name="Morin E."/>
            <person name="Murat C."/>
            <person name="Riley R."/>
            <person name="Ohm R."/>
            <person name="Sun H."/>
            <person name="Tunlid A."/>
            <person name="Henrissat B."/>
            <person name="Grigoriev I.V."/>
            <person name="Hibbett D.S."/>
            <person name="Martin F."/>
        </authorList>
    </citation>
    <scope>NUCLEOTIDE SEQUENCE [LARGE SCALE GENOMIC DNA]</scope>
    <source>
        <strain evidence="4 5">SS14</strain>
    </source>
</reference>
<keyword evidence="2" id="KW-1133">Transmembrane helix</keyword>
<organism evidence="4 5">
    <name type="scientific">Sphaerobolus stellatus (strain SS14)</name>
    <dbReference type="NCBI Taxonomy" id="990650"/>
    <lineage>
        <taxon>Eukaryota</taxon>
        <taxon>Fungi</taxon>
        <taxon>Dikarya</taxon>
        <taxon>Basidiomycota</taxon>
        <taxon>Agaricomycotina</taxon>
        <taxon>Agaricomycetes</taxon>
        <taxon>Phallomycetidae</taxon>
        <taxon>Geastrales</taxon>
        <taxon>Sphaerobolaceae</taxon>
        <taxon>Sphaerobolus</taxon>
    </lineage>
</organism>
<dbReference type="OrthoDB" id="2638860at2759"/>
<evidence type="ECO:0000313" key="4">
    <source>
        <dbReference type="EMBL" id="KIJ41846.1"/>
    </source>
</evidence>
<dbReference type="Proteomes" id="UP000054279">
    <property type="component" value="Unassembled WGS sequence"/>
</dbReference>
<gene>
    <name evidence="4" type="ORF">M422DRAFT_780223</name>
</gene>
<feature type="domain" description="DUF6533" evidence="3">
    <location>
        <begin position="25"/>
        <end position="66"/>
    </location>
</feature>
<dbReference type="EMBL" id="KN837134">
    <property type="protein sequence ID" value="KIJ41846.1"/>
    <property type="molecule type" value="Genomic_DNA"/>
</dbReference>
<evidence type="ECO:0000313" key="5">
    <source>
        <dbReference type="Proteomes" id="UP000054279"/>
    </source>
</evidence>
<protein>
    <recommendedName>
        <fullName evidence="3">DUF6533 domain-containing protein</fullName>
    </recommendedName>
</protein>
<dbReference type="HOGENOM" id="CLU_065006_0_2_1"/>
<keyword evidence="2" id="KW-0812">Transmembrane</keyword>
<keyword evidence="5" id="KW-1185">Reference proteome</keyword>
<evidence type="ECO:0000256" key="1">
    <source>
        <dbReference type="SAM" id="MobiDB-lite"/>
    </source>
</evidence>
<dbReference type="AlphaFoldDB" id="A0A0C9VUD9"/>
<evidence type="ECO:0000259" key="3">
    <source>
        <dbReference type="Pfam" id="PF20151"/>
    </source>
</evidence>
<proteinExistence type="predicted"/>